<evidence type="ECO:0000256" key="1">
    <source>
        <dbReference type="SAM" id="MobiDB-lite"/>
    </source>
</evidence>
<keyword evidence="3" id="KW-1185">Reference proteome</keyword>
<sequence length="262" mass="26874">MSCQRAVPWARPSGRGPYGHLYSLDRDNSQHCRGGGGSSDSSSVRGGAPPPRWGGVGRGHDAEPTSAYASKYKDMPPKHYLACLHYAIVGRHQKIGRDTMVLLHRRRLHPSLHTPPPEPSPLPTTLPSSCVLSPLPTVCELAIGSHMSQTPAAALTMLAAVTAQRCLLAVTPSKTLSPRCQVAGSKRGGTTRTGGASGARGRRGVGASQGAGSQPLATRRGAGATAAATACRMSGAATGCRTSGVAGSQPGRAPEPPEQPAG</sequence>
<feature type="region of interest" description="Disordered" evidence="1">
    <location>
        <begin position="17"/>
        <end position="64"/>
    </location>
</feature>
<feature type="compositionally biased region" description="Pro residues" evidence="1">
    <location>
        <begin position="253"/>
        <end position="262"/>
    </location>
</feature>
<feature type="region of interest" description="Disordered" evidence="1">
    <location>
        <begin position="179"/>
        <end position="262"/>
    </location>
</feature>
<evidence type="ECO:0000313" key="2">
    <source>
        <dbReference type="EnsemblPlants" id="ONIVA11G17740.1"/>
    </source>
</evidence>
<name>A0A0E0J3K2_ORYNI</name>
<dbReference type="HOGENOM" id="CLU_092957_0_0_1"/>
<evidence type="ECO:0000313" key="3">
    <source>
        <dbReference type="Proteomes" id="UP000006591"/>
    </source>
</evidence>
<reference evidence="2" key="1">
    <citation type="submission" date="2015-04" db="UniProtKB">
        <authorList>
            <consortium name="EnsemblPlants"/>
        </authorList>
    </citation>
    <scope>IDENTIFICATION</scope>
    <source>
        <strain evidence="2">SL10</strain>
    </source>
</reference>
<reference evidence="2" key="2">
    <citation type="submission" date="2018-04" db="EMBL/GenBank/DDBJ databases">
        <title>OnivRS2 (Oryza nivara Reference Sequence Version 2).</title>
        <authorList>
            <person name="Zhang J."/>
            <person name="Kudrna D."/>
            <person name="Lee S."/>
            <person name="Talag J."/>
            <person name="Rajasekar S."/>
            <person name="Welchert J."/>
            <person name="Hsing Y.-I."/>
            <person name="Wing R.A."/>
        </authorList>
    </citation>
    <scope>NUCLEOTIDE SEQUENCE [LARGE SCALE GENOMIC DNA]</scope>
    <source>
        <strain evidence="2">SL10</strain>
    </source>
</reference>
<dbReference type="Gramene" id="ONIVA11G17740.1">
    <property type="protein sequence ID" value="ONIVA11G17740.1"/>
    <property type="gene ID" value="ONIVA11G17740"/>
</dbReference>
<dbReference type="Proteomes" id="UP000006591">
    <property type="component" value="Chromosome 11"/>
</dbReference>
<proteinExistence type="predicted"/>
<dbReference type="AlphaFoldDB" id="A0A0E0J3K2"/>
<feature type="compositionally biased region" description="Low complexity" evidence="1">
    <location>
        <begin position="205"/>
        <end position="238"/>
    </location>
</feature>
<accession>A0A0E0J3K2</accession>
<organism evidence="2">
    <name type="scientific">Oryza nivara</name>
    <name type="common">Indian wild rice</name>
    <name type="synonym">Oryza sativa f. spontanea</name>
    <dbReference type="NCBI Taxonomy" id="4536"/>
    <lineage>
        <taxon>Eukaryota</taxon>
        <taxon>Viridiplantae</taxon>
        <taxon>Streptophyta</taxon>
        <taxon>Embryophyta</taxon>
        <taxon>Tracheophyta</taxon>
        <taxon>Spermatophyta</taxon>
        <taxon>Magnoliopsida</taxon>
        <taxon>Liliopsida</taxon>
        <taxon>Poales</taxon>
        <taxon>Poaceae</taxon>
        <taxon>BOP clade</taxon>
        <taxon>Oryzoideae</taxon>
        <taxon>Oryzeae</taxon>
        <taxon>Oryzinae</taxon>
        <taxon>Oryza</taxon>
    </lineage>
</organism>
<protein>
    <submittedName>
        <fullName evidence="2">Uncharacterized protein</fullName>
    </submittedName>
</protein>
<dbReference type="EnsemblPlants" id="ONIVA11G17740.1">
    <property type="protein sequence ID" value="ONIVA11G17740.1"/>
    <property type="gene ID" value="ONIVA11G17740"/>
</dbReference>